<organism evidence="2 3">
    <name type="scientific">Vibrio furnissii</name>
    <dbReference type="NCBI Taxonomy" id="29494"/>
    <lineage>
        <taxon>Bacteria</taxon>
        <taxon>Pseudomonadati</taxon>
        <taxon>Pseudomonadota</taxon>
        <taxon>Gammaproteobacteria</taxon>
        <taxon>Vibrionales</taxon>
        <taxon>Vibrionaceae</taxon>
        <taxon>Vibrio</taxon>
    </lineage>
</organism>
<dbReference type="AlphaFoldDB" id="A0A0Q2XSY7"/>
<dbReference type="CDD" id="cd04301">
    <property type="entry name" value="NAT_SF"/>
    <property type="match status" value="1"/>
</dbReference>
<proteinExistence type="predicted"/>
<dbReference type="InterPro" id="IPR016181">
    <property type="entry name" value="Acyl_CoA_acyltransferase"/>
</dbReference>
<dbReference type="GeneID" id="50535646"/>
<keyword evidence="3" id="KW-1185">Reference proteome</keyword>
<evidence type="ECO:0000313" key="3">
    <source>
        <dbReference type="Proteomes" id="UP000051221"/>
    </source>
</evidence>
<dbReference type="OMA" id="MFDLHDE"/>
<dbReference type="PANTHER" id="PTHR43072">
    <property type="entry name" value="N-ACETYLTRANSFERASE"/>
    <property type="match status" value="1"/>
</dbReference>
<dbReference type="PANTHER" id="PTHR43072:SF60">
    <property type="entry name" value="L-2,4-DIAMINOBUTYRIC ACID ACETYLTRANSFERASE"/>
    <property type="match status" value="1"/>
</dbReference>
<evidence type="ECO:0000259" key="1">
    <source>
        <dbReference type="PROSITE" id="PS51186"/>
    </source>
</evidence>
<dbReference type="FunCoup" id="A0A0Q2XSY7">
    <property type="interactions" value="31"/>
</dbReference>
<dbReference type="EMBL" id="LKHS01000020">
    <property type="protein sequence ID" value="KQH84276.1"/>
    <property type="molecule type" value="Genomic_DNA"/>
</dbReference>
<dbReference type="Pfam" id="PF00583">
    <property type="entry name" value="Acetyltransf_1"/>
    <property type="match status" value="1"/>
</dbReference>
<gene>
    <name evidence="2" type="ORF">AMR76_18790</name>
</gene>
<dbReference type="InterPro" id="IPR000182">
    <property type="entry name" value="GNAT_dom"/>
</dbReference>
<comment type="caution">
    <text evidence="2">The sequence shown here is derived from an EMBL/GenBank/DDBJ whole genome shotgun (WGS) entry which is preliminary data.</text>
</comment>
<dbReference type="PROSITE" id="PS51186">
    <property type="entry name" value="GNAT"/>
    <property type="match status" value="1"/>
</dbReference>
<dbReference type="GO" id="GO:0016747">
    <property type="term" value="F:acyltransferase activity, transferring groups other than amino-acyl groups"/>
    <property type="evidence" value="ECO:0007669"/>
    <property type="project" value="InterPro"/>
</dbReference>
<evidence type="ECO:0000313" key="2">
    <source>
        <dbReference type="EMBL" id="KQH84276.1"/>
    </source>
</evidence>
<sequence length="160" mass="18564">MSSVSLQAAQIADLEILNQLMFDLHDEHHRACPEYFKTAEEVEQEKSIARYIENPDCLVLVAKVDTQIVGFITGYFSELVSSVSKPVPMGSIDELYVMPQYRQQGIARQLFSRLEQTFVEYGVAEVFVEVWDFNKEAQLFYQDVGFSHHIHWLRKSVRRS</sequence>
<keyword evidence="2" id="KW-0808">Transferase</keyword>
<reference evidence="2 3" key="1">
    <citation type="submission" date="2015-08" db="EMBL/GenBank/DDBJ databases">
        <title>Antibacterial properties of a collection of Vibrionaceae strains.</title>
        <authorList>
            <person name="Giubergia S."/>
        </authorList>
    </citation>
    <scope>NUCLEOTIDE SEQUENCE [LARGE SCALE GENOMIC DNA]</scope>
    <source>
        <strain evidence="2 3">S0821</strain>
    </source>
</reference>
<accession>A0A0Q2XSY7</accession>
<dbReference type="RefSeq" id="WP_014205034.1">
    <property type="nucleotide sequence ID" value="NZ_CABLCD010000013.1"/>
</dbReference>
<dbReference type="InParanoid" id="A0A0Q2XSY7"/>
<dbReference type="Proteomes" id="UP000051221">
    <property type="component" value="Unassembled WGS sequence"/>
</dbReference>
<name>A0A0Q2XSY7_VIBFU</name>
<dbReference type="Gene3D" id="3.40.630.30">
    <property type="match status" value="1"/>
</dbReference>
<dbReference type="SUPFAM" id="SSF55729">
    <property type="entry name" value="Acyl-CoA N-acyltransferases (Nat)"/>
    <property type="match status" value="1"/>
</dbReference>
<protein>
    <submittedName>
        <fullName evidence="2">Histone acetyltransferase</fullName>
    </submittedName>
</protein>
<feature type="domain" description="N-acetyltransferase" evidence="1">
    <location>
        <begin position="4"/>
        <end position="160"/>
    </location>
</feature>